<sequence length="282" mass="31010">MNNLTRLQGMVCLGVLLSGPLMAEEFSTAMDRAAWHAVGDASRCVMEHQVGRVASARFVADSGGGVRFELEWQQQGIQGGGAELALSPAPWQQGEAEPIGNSHWQRQRLQYHHDIPSVLSAMANGRWLSIREQGSPRRFIIPSVHFQQAYGQFRLCRGEAAVEPGSDGHSLVLHFHAGVRDLSAAQQQRLSALAGRLASDRQVTGLVIESFTDSSGHPELNQRLSRERGERVAALLRRQLPALRLDIKAYGEASPLAANDTPAGRYQNRRVVIRIIKQEQAS</sequence>
<feature type="signal peptide" evidence="2">
    <location>
        <begin position="1"/>
        <end position="23"/>
    </location>
</feature>
<keyword evidence="1" id="KW-0472">Membrane</keyword>
<evidence type="ECO:0000259" key="3">
    <source>
        <dbReference type="PROSITE" id="PS51123"/>
    </source>
</evidence>
<dbReference type="Pfam" id="PF18393">
    <property type="entry name" value="MotY_N"/>
    <property type="match status" value="1"/>
</dbReference>
<name>A0ABS1QVG9_9GAMM</name>
<accession>A0ABS1QVG9</accession>
<dbReference type="PRINTS" id="PR01023">
    <property type="entry name" value="NAFLGMOTY"/>
</dbReference>
<dbReference type="InterPro" id="IPR041544">
    <property type="entry name" value="MotY_N"/>
</dbReference>
<organism evidence="4 5">
    <name type="scientific">Zobellella iuensis</name>
    <dbReference type="NCBI Taxonomy" id="2803811"/>
    <lineage>
        <taxon>Bacteria</taxon>
        <taxon>Pseudomonadati</taxon>
        <taxon>Pseudomonadota</taxon>
        <taxon>Gammaproteobacteria</taxon>
        <taxon>Aeromonadales</taxon>
        <taxon>Aeromonadaceae</taxon>
        <taxon>Zobellella</taxon>
    </lineage>
</organism>
<protein>
    <submittedName>
        <fullName evidence="4">OmpA family protein</fullName>
    </submittedName>
</protein>
<dbReference type="InterPro" id="IPR006665">
    <property type="entry name" value="OmpA-like"/>
</dbReference>
<keyword evidence="2" id="KW-0732">Signal</keyword>
<keyword evidence="5" id="KW-1185">Reference proteome</keyword>
<evidence type="ECO:0000256" key="2">
    <source>
        <dbReference type="SAM" id="SignalP"/>
    </source>
</evidence>
<dbReference type="Proteomes" id="UP000638570">
    <property type="component" value="Unassembled WGS sequence"/>
</dbReference>
<dbReference type="EMBL" id="JAERTZ010000026">
    <property type="protein sequence ID" value="MBL1378868.1"/>
    <property type="molecule type" value="Genomic_DNA"/>
</dbReference>
<reference evidence="5" key="1">
    <citation type="submission" date="2021-01" db="EMBL/GenBank/DDBJ databases">
        <title>Genome public.</title>
        <authorList>
            <person name="Liu C."/>
            <person name="Sun Q."/>
        </authorList>
    </citation>
    <scope>NUCLEOTIDE SEQUENCE [LARGE SCALE GENOMIC DNA]</scope>
    <source>
        <strain evidence="5">CGMCC 1.18722</strain>
    </source>
</reference>
<evidence type="ECO:0000256" key="1">
    <source>
        <dbReference type="PROSITE-ProRule" id="PRU00473"/>
    </source>
</evidence>
<dbReference type="CDD" id="cd07185">
    <property type="entry name" value="OmpA_C-like"/>
    <property type="match status" value="1"/>
</dbReference>
<dbReference type="InterPro" id="IPR050330">
    <property type="entry name" value="Bact_OuterMem_StrucFunc"/>
</dbReference>
<dbReference type="Pfam" id="PF00691">
    <property type="entry name" value="OmpA"/>
    <property type="match status" value="1"/>
</dbReference>
<dbReference type="PANTHER" id="PTHR30329">
    <property type="entry name" value="STATOR ELEMENT OF FLAGELLAR MOTOR COMPLEX"/>
    <property type="match status" value="1"/>
</dbReference>
<feature type="domain" description="OmpA-like" evidence="3">
    <location>
        <begin position="162"/>
        <end position="279"/>
    </location>
</feature>
<dbReference type="PANTHER" id="PTHR30329:SF21">
    <property type="entry name" value="LIPOPROTEIN YIAD-RELATED"/>
    <property type="match status" value="1"/>
</dbReference>
<feature type="chain" id="PRO_5047367707" evidence="2">
    <location>
        <begin position="24"/>
        <end position="282"/>
    </location>
</feature>
<gene>
    <name evidence="4" type="ORF">JKV55_16260</name>
</gene>
<proteinExistence type="predicted"/>
<comment type="caution">
    <text evidence="4">The sequence shown here is derived from an EMBL/GenBank/DDBJ whole genome shotgun (WGS) entry which is preliminary data.</text>
</comment>
<dbReference type="Gene3D" id="3.30.1330.60">
    <property type="entry name" value="OmpA-like domain"/>
    <property type="match status" value="1"/>
</dbReference>
<dbReference type="PROSITE" id="PS51123">
    <property type="entry name" value="OMPA_2"/>
    <property type="match status" value="1"/>
</dbReference>
<dbReference type="SUPFAM" id="SSF103088">
    <property type="entry name" value="OmpA-like"/>
    <property type="match status" value="1"/>
</dbReference>
<evidence type="ECO:0000313" key="4">
    <source>
        <dbReference type="EMBL" id="MBL1378868.1"/>
    </source>
</evidence>
<dbReference type="InterPro" id="IPR036737">
    <property type="entry name" value="OmpA-like_sf"/>
</dbReference>
<evidence type="ECO:0000313" key="5">
    <source>
        <dbReference type="Proteomes" id="UP000638570"/>
    </source>
</evidence>
<dbReference type="Gene3D" id="2.60.40.2540">
    <property type="match status" value="1"/>
</dbReference>